<protein>
    <submittedName>
        <fullName evidence="1">Uncharacterized protein</fullName>
    </submittedName>
</protein>
<organism evidence="1 2">
    <name type="scientific">Vaccinium darrowii</name>
    <dbReference type="NCBI Taxonomy" id="229202"/>
    <lineage>
        <taxon>Eukaryota</taxon>
        <taxon>Viridiplantae</taxon>
        <taxon>Streptophyta</taxon>
        <taxon>Embryophyta</taxon>
        <taxon>Tracheophyta</taxon>
        <taxon>Spermatophyta</taxon>
        <taxon>Magnoliopsida</taxon>
        <taxon>eudicotyledons</taxon>
        <taxon>Gunneridae</taxon>
        <taxon>Pentapetalae</taxon>
        <taxon>asterids</taxon>
        <taxon>Ericales</taxon>
        <taxon>Ericaceae</taxon>
        <taxon>Vaccinioideae</taxon>
        <taxon>Vaccinieae</taxon>
        <taxon>Vaccinium</taxon>
    </lineage>
</organism>
<evidence type="ECO:0000313" key="2">
    <source>
        <dbReference type="Proteomes" id="UP000828048"/>
    </source>
</evidence>
<gene>
    <name evidence="1" type="ORF">Vadar_008285</name>
</gene>
<evidence type="ECO:0000313" key="1">
    <source>
        <dbReference type="EMBL" id="KAH7853936.1"/>
    </source>
</evidence>
<accession>A0ACB7YKN3</accession>
<comment type="caution">
    <text evidence="1">The sequence shown here is derived from an EMBL/GenBank/DDBJ whole genome shotgun (WGS) entry which is preliminary data.</text>
</comment>
<name>A0ACB7YKN3_9ERIC</name>
<dbReference type="EMBL" id="CM037161">
    <property type="protein sequence ID" value="KAH7853936.1"/>
    <property type="molecule type" value="Genomic_DNA"/>
</dbReference>
<proteinExistence type="predicted"/>
<sequence>MARRQKTKVGGLLRLPPPASLTVLIAIKGNSESKDVGIVNWALDKFIAEGIFMFKLIHVRPKITTVRTAVRSFCLSDAEAYREEIHWQTEKRLQPYKKMCAQKMMHAEIVQLESDDVADAISKEVVKSSVNTLVIGVSSRGMLCSRRRNLSSKITESIPKLCTVYAVLKGKLASLRQSEFDGSIKEDRSEASISTSSSPIRKSYSQSGTAVDGFVAGFILSYKLCYLSSVITV</sequence>
<dbReference type="Proteomes" id="UP000828048">
    <property type="component" value="Chromosome 11"/>
</dbReference>
<reference evidence="1 2" key="1">
    <citation type="journal article" date="2021" name="Hortic Res">
        <title>High-quality reference genome and annotation aids understanding of berry development for evergreen blueberry (Vaccinium darrowii).</title>
        <authorList>
            <person name="Yu J."/>
            <person name="Hulse-Kemp A.M."/>
            <person name="Babiker E."/>
            <person name="Staton M."/>
        </authorList>
    </citation>
    <scope>NUCLEOTIDE SEQUENCE [LARGE SCALE GENOMIC DNA]</scope>
    <source>
        <strain evidence="2">cv. NJ 8807/NJ 8810</strain>
        <tissue evidence="1">Young leaf</tissue>
    </source>
</reference>
<keyword evidence="2" id="KW-1185">Reference proteome</keyword>